<accession>A0A0S4MP99</accession>
<gene>
    <name evidence="3" type="ORF">JGI4_00060</name>
    <name evidence="2" type="ORF">JGI8_00719</name>
</gene>
<name>A0A0P1LSL9_9BACT</name>
<protein>
    <submittedName>
        <fullName evidence="3">ComF family protein</fullName>
    </submittedName>
</protein>
<accession>A0A0N7MR50</accession>
<dbReference type="PANTHER" id="PTHR47505">
    <property type="entry name" value="DNA UTILIZATION PROTEIN YHGH"/>
    <property type="match status" value="1"/>
</dbReference>
<accession>A0A0P1MD22</accession>
<reference evidence="2 5" key="2">
    <citation type="submission" date="2015-11" db="EMBL/GenBank/DDBJ databases">
        <authorList>
            <person name="Varghese N."/>
        </authorList>
    </citation>
    <scope>NUCLEOTIDE SEQUENCE [LARGE SCALE GENOMIC DNA]</scope>
    <source>
        <strain evidence="2 5">JGI-8</strain>
    </source>
</reference>
<organism evidence="3 4">
    <name type="scientific">Candidatus Kryptonium thompsonii</name>
    <dbReference type="NCBI Taxonomy" id="1633631"/>
    <lineage>
        <taxon>Bacteria</taxon>
        <taxon>Pseudomonadati</taxon>
        <taxon>Candidatus Kryptoniota</taxon>
        <taxon>Candidatus Kryptonium</taxon>
    </lineage>
</organism>
<accession>A0A0P1MN25</accession>
<dbReference type="Proteomes" id="UP000182011">
    <property type="component" value="Unassembled WGS sequence"/>
</dbReference>
<dbReference type="InterPro" id="IPR051910">
    <property type="entry name" value="ComF/GntX_DNA_util-trans"/>
</dbReference>
<evidence type="ECO:0000313" key="2">
    <source>
        <dbReference type="EMBL" id="CUS83659.1"/>
    </source>
</evidence>
<dbReference type="Gene3D" id="3.40.50.2020">
    <property type="match status" value="1"/>
</dbReference>
<comment type="similarity">
    <text evidence="1">Belongs to the ComF/GntX family.</text>
</comment>
<dbReference type="Proteomes" id="UP000182200">
    <property type="component" value="Unassembled WGS sequence"/>
</dbReference>
<sequence>MLKLLLDSILDFIFIYECEICHRHLEDKKTIICLDCLHKIEKVEPIDMKQSFELKFGNHGYITKAFSCFHFKEEGIVQMLIHELKYQNKRTIGILLGEIVGNAIKHDVDFTSADALLPVPLHKIRLRERGYNQSELIAKGISKVTGVKVINDMLIRKKNTQTQTKLNFEQRLENVKDAFVLNEKYKDFVVGKRFAIVDDVITTGSTLNECAKELIRSGASQVLALSVAVAS</sequence>
<dbReference type="EMBL" id="FAOP01000001">
    <property type="protein sequence ID" value="CUU00724.1"/>
    <property type="molecule type" value="Genomic_DNA"/>
</dbReference>
<accession>A0A0P1LSL9</accession>
<proteinExistence type="inferred from homology"/>
<reference evidence="3 4" key="1">
    <citation type="submission" date="2015-11" db="EMBL/GenBank/DDBJ databases">
        <authorList>
            <person name="Zhang Y."/>
            <person name="Guo Z."/>
        </authorList>
    </citation>
    <scope>NUCLEOTIDE SEQUENCE [LARGE SCALE GENOMIC DNA]</scope>
    <source>
        <strain evidence="3">JGI-4</strain>
    </source>
</reference>
<dbReference type="InterPro" id="IPR029057">
    <property type="entry name" value="PRTase-like"/>
</dbReference>
<keyword evidence="5" id="KW-1185">Reference proteome</keyword>
<dbReference type="PANTHER" id="PTHR47505:SF1">
    <property type="entry name" value="DNA UTILIZATION PROTEIN YHGH"/>
    <property type="match status" value="1"/>
</dbReference>
<dbReference type="RefSeq" id="WP_075425992.1">
    <property type="nucleotide sequence ID" value="NZ_CZVI01000007.1"/>
</dbReference>
<evidence type="ECO:0000313" key="5">
    <source>
        <dbReference type="Proteomes" id="UP000182200"/>
    </source>
</evidence>
<dbReference type="STRING" id="1633631.GCA_001442925_00060"/>
<dbReference type="SUPFAM" id="SSF53271">
    <property type="entry name" value="PRTase-like"/>
    <property type="match status" value="1"/>
</dbReference>
<evidence type="ECO:0000256" key="1">
    <source>
        <dbReference type="ARBA" id="ARBA00008007"/>
    </source>
</evidence>
<dbReference type="InterPro" id="IPR000836">
    <property type="entry name" value="PRTase_dom"/>
</dbReference>
<evidence type="ECO:0000313" key="3">
    <source>
        <dbReference type="EMBL" id="CUU00724.1"/>
    </source>
</evidence>
<dbReference type="AlphaFoldDB" id="A0A0P1LSL9"/>
<accession>A0A0P1LQG4</accession>
<dbReference type="CDD" id="cd06223">
    <property type="entry name" value="PRTases_typeI"/>
    <property type="match status" value="1"/>
</dbReference>
<evidence type="ECO:0000313" key="4">
    <source>
        <dbReference type="Proteomes" id="UP000182011"/>
    </source>
</evidence>
<dbReference type="EMBL" id="CZVI01000007">
    <property type="protein sequence ID" value="CUS83659.1"/>
    <property type="molecule type" value="Genomic_DNA"/>
</dbReference>